<evidence type="ECO:0000313" key="2">
    <source>
        <dbReference type="Proteomes" id="UP001164539"/>
    </source>
</evidence>
<evidence type="ECO:0000313" key="1">
    <source>
        <dbReference type="EMBL" id="KAJ4716463.1"/>
    </source>
</evidence>
<keyword evidence="2" id="KW-1185">Reference proteome</keyword>
<comment type="caution">
    <text evidence="1">The sequence shown here is derived from an EMBL/GenBank/DDBJ whole genome shotgun (WGS) entry which is preliminary data.</text>
</comment>
<accession>A0ACC1XYP3</accession>
<organism evidence="1 2">
    <name type="scientific">Melia azedarach</name>
    <name type="common">Chinaberry tree</name>
    <dbReference type="NCBI Taxonomy" id="155640"/>
    <lineage>
        <taxon>Eukaryota</taxon>
        <taxon>Viridiplantae</taxon>
        <taxon>Streptophyta</taxon>
        <taxon>Embryophyta</taxon>
        <taxon>Tracheophyta</taxon>
        <taxon>Spermatophyta</taxon>
        <taxon>Magnoliopsida</taxon>
        <taxon>eudicotyledons</taxon>
        <taxon>Gunneridae</taxon>
        <taxon>Pentapetalae</taxon>
        <taxon>rosids</taxon>
        <taxon>malvids</taxon>
        <taxon>Sapindales</taxon>
        <taxon>Meliaceae</taxon>
        <taxon>Melia</taxon>
    </lineage>
</organism>
<sequence>MNFSSGVHYSNDKTKVVFIMGATGTGKTKLSIDLATHFSGEIINSDKIQVFKGLDIASNKITESERRDIPHHLLGVLDPDADFTAEDFCHHTLRAIDKIIENGHLPIIVGGSNTYIEALVEDPMIKFTTKFDCCFLWMDVSLPVLYKYVGKRVDQMVGAGLVDETRKMFVPGADYSRGIRRAIGAPELDYYFQVEQQLEDDEIGRKMLLEDAIQEVKDNTCKLVNKQLEKIKRLRNEVGWDIHRIDATHVFESSGKEAKDAWEEVVLKPSLVIVDDFLKGCKREISREEAFPISWLNFLRNLLLPVARRMKEMIRV</sequence>
<dbReference type="EMBL" id="CM051399">
    <property type="protein sequence ID" value="KAJ4716463.1"/>
    <property type="molecule type" value="Genomic_DNA"/>
</dbReference>
<gene>
    <name evidence="1" type="ORF">OWV82_011480</name>
</gene>
<dbReference type="Proteomes" id="UP001164539">
    <property type="component" value="Chromosome 6"/>
</dbReference>
<proteinExistence type="predicted"/>
<protein>
    <submittedName>
        <fullName evidence="1">Adenylate isopentenyltransferase</fullName>
    </submittedName>
</protein>
<reference evidence="1 2" key="1">
    <citation type="journal article" date="2023" name="Science">
        <title>Complex scaffold remodeling in plant triterpene biosynthesis.</title>
        <authorList>
            <person name="De La Pena R."/>
            <person name="Hodgson H."/>
            <person name="Liu J.C."/>
            <person name="Stephenson M.J."/>
            <person name="Martin A.C."/>
            <person name="Owen C."/>
            <person name="Harkess A."/>
            <person name="Leebens-Mack J."/>
            <person name="Jimenez L.E."/>
            <person name="Osbourn A."/>
            <person name="Sattely E.S."/>
        </authorList>
    </citation>
    <scope>NUCLEOTIDE SEQUENCE [LARGE SCALE GENOMIC DNA]</scope>
    <source>
        <strain evidence="2">cv. JPN11</strain>
        <tissue evidence="1">Leaf</tissue>
    </source>
</reference>
<name>A0ACC1XYP3_MELAZ</name>